<keyword evidence="2" id="KW-1185">Reference proteome</keyword>
<dbReference type="Proteomes" id="UP000765509">
    <property type="component" value="Unassembled WGS sequence"/>
</dbReference>
<comment type="caution">
    <text evidence="1">The sequence shown here is derived from an EMBL/GenBank/DDBJ whole genome shotgun (WGS) entry which is preliminary data.</text>
</comment>
<name>A0A9Q3EMF8_9BASI</name>
<accession>A0A9Q3EMF8</accession>
<sequence length="114" mass="12864">MFITLLDPQQAICTTQINHGEDRRTIKDIKKLVHRRNRILDLPSHSIEFAVINTQTEATIFFLAKTTGAPVAEELGQMKPFSTFSEMYALSVSDSWFDKEYITPTGGRDPSSSI</sequence>
<proteinExistence type="predicted"/>
<evidence type="ECO:0000313" key="1">
    <source>
        <dbReference type="EMBL" id="MBW0521533.1"/>
    </source>
</evidence>
<reference evidence="1" key="1">
    <citation type="submission" date="2021-03" db="EMBL/GenBank/DDBJ databases">
        <title>Draft genome sequence of rust myrtle Austropuccinia psidii MF-1, a brazilian biotype.</title>
        <authorList>
            <person name="Quecine M.C."/>
            <person name="Pachon D.M.R."/>
            <person name="Bonatelli M.L."/>
            <person name="Correr F.H."/>
            <person name="Franceschini L.M."/>
            <person name="Leite T.F."/>
            <person name="Margarido G.R.A."/>
            <person name="Almeida C.A."/>
            <person name="Ferrarezi J.A."/>
            <person name="Labate C.A."/>
        </authorList>
    </citation>
    <scope>NUCLEOTIDE SEQUENCE</scope>
    <source>
        <strain evidence="1">MF-1</strain>
    </source>
</reference>
<protein>
    <submittedName>
        <fullName evidence="1">Uncharacterized protein</fullName>
    </submittedName>
</protein>
<evidence type="ECO:0000313" key="2">
    <source>
        <dbReference type="Proteomes" id="UP000765509"/>
    </source>
</evidence>
<gene>
    <name evidence="1" type="ORF">O181_061248</name>
</gene>
<organism evidence="1 2">
    <name type="scientific">Austropuccinia psidii MF-1</name>
    <dbReference type="NCBI Taxonomy" id="1389203"/>
    <lineage>
        <taxon>Eukaryota</taxon>
        <taxon>Fungi</taxon>
        <taxon>Dikarya</taxon>
        <taxon>Basidiomycota</taxon>
        <taxon>Pucciniomycotina</taxon>
        <taxon>Pucciniomycetes</taxon>
        <taxon>Pucciniales</taxon>
        <taxon>Sphaerophragmiaceae</taxon>
        <taxon>Austropuccinia</taxon>
    </lineage>
</organism>
<dbReference type="EMBL" id="AVOT02028898">
    <property type="protein sequence ID" value="MBW0521533.1"/>
    <property type="molecule type" value="Genomic_DNA"/>
</dbReference>
<dbReference type="AlphaFoldDB" id="A0A9Q3EMF8"/>